<feature type="transmembrane region" description="Helical" evidence="2">
    <location>
        <begin position="20"/>
        <end position="43"/>
    </location>
</feature>
<protein>
    <submittedName>
        <fullName evidence="3">Uncharacterized protein</fullName>
    </submittedName>
</protein>
<comment type="caution">
    <text evidence="3">The sequence shown here is derived from an EMBL/GenBank/DDBJ whole genome shotgun (WGS) entry which is preliminary data.</text>
</comment>
<proteinExistence type="predicted"/>
<evidence type="ECO:0000313" key="3">
    <source>
        <dbReference type="EMBL" id="MBB5495711.1"/>
    </source>
</evidence>
<sequence length="276" mass="29946">MPTSLPSTGEESKTEGPGRSHWLLSLLLTLVGLAVVASGWGMAKMTLGGGQPDPAMGDSPSETRPPLVRAGDADPTAPEEFLELAAQELRSAPSFHISYTQSVEGRGTAHGWARHEPDSDTAFEHYFKTHSGVRVYRYDLPGTGFIMSAEKGLPGMTVLDSPSEADRRLCSVEFVLGPLDELTGSATDLEMTGTEEIELPEGSRGVQASTHTAHRYTGTFRTLAGDYQPDTGRNTLTRIAEAEFELWVDEDGHPRRLSYTSPEGFGETYDYHPLTT</sequence>
<dbReference type="EMBL" id="JACHDO010000001">
    <property type="protein sequence ID" value="MBB5495711.1"/>
    <property type="molecule type" value="Genomic_DNA"/>
</dbReference>
<evidence type="ECO:0000256" key="2">
    <source>
        <dbReference type="SAM" id="Phobius"/>
    </source>
</evidence>
<feature type="region of interest" description="Disordered" evidence="1">
    <location>
        <begin position="49"/>
        <end position="74"/>
    </location>
</feature>
<reference evidence="3 4" key="1">
    <citation type="submission" date="2020-08" db="EMBL/GenBank/DDBJ databases">
        <title>Sequencing the genomes of 1000 actinobacteria strains.</title>
        <authorList>
            <person name="Klenk H.-P."/>
        </authorList>
    </citation>
    <scope>NUCLEOTIDE SEQUENCE [LARGE SCALE GENOMIC DNA]</scope>
    <source>
        <strain evidence="3 4">DSM 44598</strain>
    </source>
</reference>
<organism evidence="3 4">
    <name type="scientific">Nocardiopsis metallicus</name>
    <dbReference type="NCBI Taxonomy" id="179819"/>
    <lineage>
        <taxon>Bacteria</taxon>
        <taxon>Bacillati</taxon>
        <taxon>Actinomycetota</taxon>
        <taxon>Actinomycetes</taxon>
        <taxon>Streptosporangiales</taxon>
        <taxon>Nocardiopsidaceae</taxon>
        <taxon>Nocardiopsis</taxon>
    </lineage>
</organism>
<dbReference type="AlphaFoldDB" id="A0A840WRQ8"/>
<keyword evidence="2" id="KW-0812">Transmembrane</keyword>
<evidence type="ECO:0000313" key="4">
    <source>
        <dbReference type="Proteomes" id="UP000579647"/>
    </source>
</evidence>
<accession>A0A840WRQ8</accession>
<keyword evidence="2" id="KW-0472">Membrane</keyword>
<dbReference type="Proteomes" id="UP000579647">
    <property type="component" value="Unassembled WGS sequence"/>
</dbReference>
<evidence type="ECO:0000256" key="1">
    <source>
        <dbReference type="SAM" id="MobiDB-lite"/>
    </source>
</evidence>
<name>A0A840WRQ8_9ACTN</name>
<gene>
    <name evidence="3" type="ORF">HNR07_006848</name>
</gene>
<dbReference type="RefSeq" id="WP_312894050.1">
    <property type="nucleotide sequence ID" value="NZ_BAAAKM010000028.1"/>
</dbReference>
<keyword evidence="4" id="KW-1185">Reference proteome</keyword>
<keyword evidence="2" id="KW-1133">Transmembrane helix</keyword>